<dbReference type="Pfam" id="PF09801">
    <property type="entry name" value="SYS1"/>
    <property type="match status" value="1"/>
</dbReference>
<comment type="caution">
    <text evidence="10">The sequence shown here is derived from an EMBL/GenBank/DDBJ whole genome shotgun (WGS) entry which is preliminary data.</text>
</comment>
<evidence type="ECO:0000256" key="2">
    <source>
        <dbReference type="ARBA" id="ARBA00008160"/>
    </source>
</evidence>
<comment type="similarity">
    <text evidence="2">Belongs to the SYS1 family.</text>
</comment>
<feature type="transmembrane region" description="Helical" evidence="9">
    <location>
        <begin position="96"/>
        <end position="114"/>
    </location>
</feature>
<evidence type="ECO:0000256" key="6">
    <source>
        <dbReference type="ARBA" id="ARBA00022989"/>
    </source>
</evidence>
<evidence type="ECO:0000256" key="7">
    <source>
        <dbReference type="ARBA" id="ARBA00023034"/>
    </source>
</evidence>
<evidence type="ECO:0000256" key="3">
    <source>
        <dbReference type="ARBA" id="ARBA00022448"/>
    </source>
</evidence>
<name>A0ABR4AKR0_9LECA</name>
<accession>A0ABR4AKR0</accession>
<keyword evidence="3" id="KW-0813">Transport</keyword>
<dbReference type="InterPro" id="IPR019185">
    <property type="entry name" value="Integral_membrane_SYS1-rel"/>
</dbReference>
<comment type="subcellular location">
    <subcellularLocation>
        <location evidence="1">Golgi apparatus membrane</location>
        <topology evidence="1">Multi-pass membrane protein</topology>
    </subcellularLocation>
</comment>
<feature type="transmembrane region" description="Helical" evidence="9">
    <location>
        <begin position="21"/>
        <end position="44"/>
    </location>
</feature>
<evidence type="ECO:0000256" key="8">
    <source>
        <dbReference type="ARBA" id="ARBA00023136"/>
    </source>
</evidence>
<keyword evidence="6 9" id="KW-1133">Transmembrane helix</keyword>
<proteinExistence type="inferred from homology"/>
<protein>
    <recommendedName>
        <fullName evidence="12">Integral membrane protein</fullName>
    </recommendedName>
</protein>
<keyword evidence="5" id="KW-0653">Protein transport</keyword>
<reference evidence="10 11" key="1">
    <citation type="submission" date="2024-09" db="EMBL/GenBank/DDBJ databases">
        <title>Rethinking Asexuality: The Enigmatic Case of Functional Sexual Genes in Lepraria (Stereocaulaceae).</title>
        <authorList>
            <person name="Doellman M."/>
            <person name="Sun Y."/>
            <person name="Barcenas-Pena A."/>
            <person name="Lumbsch H.T."/>
            <person name="Grewe F."/>
        </authorList>
    </citation>
    <scope>NUCLEOTIDE SEQUENCE [LARGE SCALE GENOMIC DNA]</scope>
    <source>
        <strain evidence="10 11">Mercado 3170</strain>
    </source>
</reference>
<keyword evidence="11" id="KW-1185">Reference proteome</keyword>
<evidence type="ECO:0000256" key="9">
    <source>
        <dbReference type="SAM" id="Phobius"/>
    </source>
</evidence>
<dbReference type="PANTHER" id="PTHR12952">
    <property type="entry name" value="SYS1"/>
    <property type="match status" value="1"/>
</dbReference>
<gene>
    <name evidence="10" type="ORF">N7G274_002108</name>
</gene>
<evidence type="ECO:0000256" key="5">
    <source>
        <dbReference type="ARBA" id="ARBA00022927"/>
    </source>
</evidence>
<feature type="transmembrane region" description="Helical" evidence="9">
    <location>
        <begin position="120"/>
        <end position="141"/>
    </location>
</feature>
<evidence type="ECO:0008006" key="12">
    <source>
        <dbReference type="Google" id="ProtNLM"/>
    </source>
</evidence>
<evidence type="ECO:0000256" key="1">
    <source>
        <dbReference type="ARBA" id="ARBA00004653"/>
    </source>
</evidence>
<organism evidence="10 11">
    <name type="scientific">Stereocaulon virgatum</name>
    <dbReference type="NCBI Taxonomy" id="373712"/>
    <lineage>
        <taxon>Eukaryota</taxon>
        <taxon>Fungi</taxon>
        <taxon>Dikarya</taxon>
        <taxon>Ascomycota</taxon>
        <taxon>Pezizomycotina</taxon>
        <taxon>Lecanoromycetes</taxon>
        <taxon>OSLEUM clade</taxon>
        <taxon>Lecanoromycetidae</taxon>
        <taxon>Lecanorales</taxon>
        <taxon>Lecanorineae</taxon>
        <taxon>Stereocaulaceae</taxon>
        <taxon>Stereocaulon</taxon>
    </lineage>
</organism>
<evidence type="ECO:0000313" key="11">
    <source>
        <dbReference type="Proteomes" id="UP001590950"/>
    </source>
</evidence>
<feature type="transmembrane region" description="Helical" evidence="9">
    <location>
        <begin position="64"/>
        <end position="89"/>
    </location>
</feature>
<keyword evidence="7" id="KW-0333">Golgi apparatus</keyword>
<keyword evidence="4 9" id="KW-0812">Transmembrane</keyword>
<dbReference type="PANTHER" id="PTHR12952:SF0">
    <property type="entry name" value="PROTEIN SYS1 HOMOLOG"/>
    <property type="match status" value="1"/>
</dbReference>
<evidence type="ECO:0000256" key="4">
    <source>
        <dbReference type="ARBA" id="ARBA00022692"/>
    </source>
</evidence>
<dbReference type="Proteomes" id="UP001590950">
    <property type="component" value="Unassembled WGS sequence"/>
</dbReference>
<dbReference type="EMBL" id="JBEFKJ010000006">
    <property type="protein sequence ID" value="KAL2045678.1"/>
    <property type="molecule type" value="Genomic_DNA"/>
</dbReference>
<sequence>MRRPPPGSPSSVPKPLHILTQILTLQLLYYLLTTVLILFTALTLGRPFTPDLILNWRSVRGDTAAGWTLGICWVGAGAAAIILLLLLVARSKLVPDFALTLHFIHLVIVSVYSGSVPTNALWWGLNIVSAVVMIVGGVWCCRWRELRPISFGTGDPGGRKTGAGEYEMVSQEEGRA</sequence>
<keyword evidence="8 9" id="KW-0472">Membrane</keyword>
<evidence type="ECO:0000313" key="10">
    <source>
        <dbReference type="EMBL" id="KAL2045678.1"/>
    </source>
</evidence>